<evidence type="ECO:0000256" key="1">
    <source>
        <dbReference type="SAM" id="Coils"/>
    </source>
</evidence>
<dbReference type="AlphaFoldDB" id="A0A3N4NFZ1"/>
<dbReference type="EMBL" id="RPFJ01000032">
    <property type="protein sequence ID" value="RPD93247.1"/>
    <property type="molecule type" value="Genomic_DNA"/>
</dbReference>
<gene>
    <name evidence="2" type="ORF">EGM88_13520</name>
</gene>
<dbReference type="PROSITE" id="PS51257">
    <property type="entry name" value="PROKAR_LIPOPROTEIN"/>
    <property type="match status" value="1"/>
</dbReference>
<dbReference type="RefSeq" id="WP_123898953.1">
    <property type="nucleotide sequence ID" value="NZ_RPFJ01000032.1"/>
</dbReference>
<evidence type="ECO:0000313" key="3">
    <source>
        <dbReference type="Proteomes" id="UP000270856"/>
    </source>
</evidence>
<keyword evidence="1" id="KW-0175">Coiled coil</keyword>
<proteinExistence type="predicted"/>
<name>A0A3N4NFZ1_9FLAO</name>
<evidence type="ECO:0000313" key="2">
    <source>
        <dbReference type="EMBL" id="RPD93247.1"/>
    </source>
</evidence>
<keyword evidence="3" id="KW-1185">Reference proteome</keyword>
<dbReference type="OrthoDB" id="1408530at2"/>
<dbReference type="Pfam" id="PF12889">
    <property type="entry name" value="DUF3829"/>
    <property type="match status" value="1"/>
</dbReference>
<protein>
    <submittedName>
        <fullName evidence="2">DUF3829 domain-containing protein</fullName>
    </submittedName>
</protein>
<reference evidence="2 3" key="1">
    <citation type="submission" date="2018-11" db="EMBL/GenBank/DDBJ databases">
        <title>Aureibaculum marinum gen. nov., sp. nov., a member of the family Flavobacteriaceae isolated from the Bohai Sea.</title>
        <authorList>
            <person name="Ji X."/>
        </authorList>
    </citation>
    <scope>NUCLEOTIDE SEQUENCE [LARGE SCALE GENOMIC DNA]</scope>
    <source>
        <strain evidence="2 3">BH-SD17</strain>
    </source>
</reference>
<sequence length="341" mass="39750">MRLKKIIIPSFCLLMIIACNKSNDKELDDQANKITLQKPTEHVQKLIKIASIDKSFNSYSVRAFEVYNDYINLFGSNANNMELDKIVNFSQIDDFQLYSLKHLDSAIALPVLKELNPLIRSYKINARAFAVTINSCNSYYSKKEYRNDKFNQAAVLHKLTINIYSKFKKSDSILRVKSKKITQKIENEYVNTLKEEGLEVEYLMLVGTKDIDYLKELLASNSYNDLNVEKLTYLQDKISTTYNKLTELKNSDKNQFNQYCNLYYSNLEHLNQSINELIQRKKDKRKFTKDEIKKLKHNKTSARLVVGSIQSVLFLSERVLESCKDIKLKRGYLNSEIATKY</sequence>
<feature type="coiled-coil region" evidence="1">
    <location>
        <begin position="264"/>
        <end position="298"/>
    </location>
</feature>
<dbReference type="InterPro" id="IPR024291">
    <property type="entry name" value="DUF3829"/>
</dbReference>
<dbReference type="Proteomes" id="UP000270856">
    <property type="component" value="Unassembled WGS sequence"/>
</dbReference>
<accession>A0A3N4NFZ1</accession>
<organism evidence="2 3">
    <name type="scientific">Aureibaculum marinum</name>
    <dbReference type="NCBI Taxonomy" id="2487930"/>
    <lineage>
        <taxon>Bacteria</taxon>
        <taxon>Pseudomonadati</taxon>
        <taxon>Bacteroidota</taxon>
        <taxon>Flavobacteriia</taxon>
        <taxon>Flavobacteriales</taxon>
        <taxon>Flavobacteriaceae</taxon>
        <taxon>Aureibaculum</taxon>
    </lineage>
</organism>
<comment type="caution">
    <text evidence="2">The sequence shown here is derived from an EMBL/GenBank/DDBJ whole genome shotgun (WGS) entry which is preliminary data.</text>
</comment>